<dbReference type="Proteomes" id="UP000613580">
    <property type="component" value="Unassembled WGS sequence"/>
</dbReference>
<sequence>MRRRRPIASLATTPFPLFLSLLSIRRVAATPLNTTIDDTNTTAIAYLGTTWAEYTSSLDYGGSHAFCSDAEAGSAKFSFVGTAIYYLSPRWPYPVSVSIALDGGPSSFVNLTDPSASSTPSGGSESAMSSVAWFASGLTNASHSVVVGPGSEGFIVVDGFIFTSDNGAASSSSASPSASSTASSSTTSWSSTLFSSPSPTGTALNSSASPSTIPARSANHAITVGLATGLALSILIAILLVLVAFFRRRRRAKRYSLKPKPYIDDEDDTAALTSNRSLASSRSTWDSVQRGTRRLFAGIGMVGGARGNYAPVGVGAGVGTHVHEMSAGTINAFPYSPPPQAGAGLPPLVPNRSRRLQNTTAGTSASAASNPFVDPWSPNEVGAGAAYDPPLSHSQGTSYGSSYLSDAGGYGYSGLPRGAMSPPSMGIRLVPTSEESWAPSATRERADTVVTSPSVYTPTSAGLSPDPNRPREGALTRAPTISTAVSGLSRVEFAGGETGGSGASEEGGGAVRIRPELTGTDSWSRVSGPPPYEG</sequence>
<proteinExistence type="predicted"/>
<feature type="compositionally biased region" description="Gly residues" evidence="1">
    <location>
        <begin position="496"/>
        <end position="510"/>
    </location>
</feature>
<gene>
    <name evidence="4" type="ORF">HMN09_01425900</name>
</gene>
<feature type="region of interest" description="Disordered" evidence="1">
    <location>
        <begin position="434"/>
        <end position="474"/>
    </location>
</feature>
<keyword evidence="2" id="KW-0812">Transmembrane</keyword>
<dbReference type="Gene3D" id="2.60.120.260">
    <property type="entry name" value="Galactose-binding domain-like"/>
    <property type="match status" value="1"/>
</dbReference>
<organism evidence="4 5">
    <name type="scientific">Mycena chlorophos</name>
    <name type="common">Agaric fungus</name>
    <name type="synonym">Agaricus chlorophos</name>
    <dbReference type="NCBI Taxonomy" id="658473"/>
    <lineage>
        <taxon>Eukaryota</taxon>
        <taxon>Fungi</taxon>
        <taxon>Dikarya</taxon>
        <taxon>Basidiomycota</taxon>
        <taxon>Agaricomycotina</taxon>
        <taxon>Agaricomycetes</taxon>
        <taxon>Agaricomycetidae</taxon>
        <taxon>Agaricales</taxon>
        <taxon>Marasmiineae</taxon>
        <taxon>Mycenaceae</taxon>
        <taxon>Mycena</taxon>
    </lineage>
</organism>
<comment type="caution">
    <text evidence="4">The sequence shown here is derived from an EMBL/GenBank/DDBJ whole genome shotgun (WGS) entry which is preliminary data.</text>
</comment>
<keyword evidence="2" id="KW-1133">Transmembrane helix</keyword>
<protein>
    <submittedName>
        <fullName evidence="4">Uncharacterized protein</fullName>
    </submittedName>
</protein>
<evidence type="ECO:0000256" key="3">
    <source>
        <dbReference type="SAM" id="SignalP"/>
    </source>
</evidence>
<keyword evidence="2" id="KW-0472">Membrane</keyword>
<feature type="chain" id="PRO_5034758368" evidence="3">
    <location>
        <begin position="30"/>
        <end position="534"/>
    </location>
</feature>
<dbReference type="AlphaFoldDB" id="A0A8H6RVK0"/>
<accession>A0A8H6RVK0</accession>
<dbReference type="EMBL" id="JACAZE010000057">
    <property type="protein sequence ID" value="KAF7288124.1"/>
    <property type="molecule type" value="Genomic_DNA"/>
</dbReference>
<reference evidence="4" key="1">
    <citation type="submission" date="2020-05" db="EMBL/GenBank/DDBJ databases">
        <title>Mycena genomes resolve the evolution of fungal bioluminescence.</title>
        <authorList>
            <person name="Tsai I.J."/>
        </authorList>
    </citation>
    <scope>NUCLEOTIDE SEQUENCE</scope>
    <source>
        <strain evidence="4">110903Hualien_Pintung</strain>
    </source>
</reference>
<evidence type="ECO:0000256" key="1">
    <source>
        <dbReference type="SAM" id="MobiDB-lite"/>
    </source>
</evidence>
<keyword evidence="5" id="KW-1185">Reference proteome</keyword>
<feature type="signal peptide" evidence="3">
    <location>
        <begin position="1"/>
        <end position="29"/>
    </location>
</feature>
<name>A0A8H6RVK0_MYCCL</name>
<evidence type="ECO:0000313" key="4">
    <source>
        <dbReference type="EMBL" id="KAF7288124.1"/>
    </source>
</evidence>
<dbReference type="OrthoDB" id="3234968at2759"/>
<feature type="compositionally biased region" description="Low complexity" evidence="1">
    <location>
        <begin position="448"/>
        <end position="460"/>
    </location>
</feature>
<keyword evidence="3" id="KW-0732">Signal</keyword>
<evidence type="ECO:0000256" key="2">
    <source>
        <dbReference type="SAM" id="Phobius"/>
    </source>
</evidence>
<feature type="region of interest" description="Disordered" evidence="1">
    <location>
        <begin position="492"/>
        <end position="534"/>
    </location>
</feature>
<evidence type="ECO:0000313" key="5">
    <source>
        <dbReference type="Proteomes" id="UP000613580"/>
    </source>
</evidence>
<feature type="region of interest" description="Disordered" evidence="1">
    <location>
        <begin position="171"/>
        <end position="191"/>
    </location>
</feature>
<feature type="transmembrane region" description="Helical" evidence="2">
    <location>
        <begin position="221"/>
        <end position="246"/>
    </location>
</feature>